<evidence type="ECO:0008006" key="4">
    <source>
        <dbReference type="Google" id="ProtNLM"/>
    </source>
</evidence>
<reference evidence="2 3" key="1">
    <citation type="submission" date="2016-02" db="EMBL/GenBank/DDBJ databases">
        <title>Species-wide whole genome sequencing reveals diversity, host range in Lonsdalea quercina.</title>
        <authorList>
            <person name="Li Y."/>
        </authorList>
    </citation>
    <scope>NUCLEOTIDE SEQUENCE [LARGE SCALE GENOMIC DNA]</scope>
    <source>
        <strain evidence="2 3">CFCC 12721</strain>
    </source>
</reference>
<dbReference type="InterPro" id="IPR019648">
    <property type="entry name" value="YebY"/>
</dbReference>
<comment type="caution">
    <text evidence="2">The sequence shown here is derived from an EMBL/GenBank/DDBJ whole genome shotgun (WGS) entry which is preliminary data.</text>
</comment>
<dbReference type="Proteomes" id="UP000250186">
    <property type="component" value="Unassembled WGS sequence"/>
</dbReference>
<accession>A0ABX9EQZ2</accession>
<proteinExistence type="predicted"/>
<gene>
    <name evidence="2" type="ORF">AU492_06065</name>
</gene>
<feature type="chain" id="PRO_5046170375" description="DUF2511 domain-containing protein" evidence="1">
    <location>
        <begin position="20"/>
        <end position="112"/>
    </location>
</feature>
<feature type="signal peptide" evidence="1">
    <location>
        <begin position="1"/>
        <end position="19"/>
    </location>
</feature>
<evidence type="ECO:0000313" key="3">
    <source>
        <dbReference type="Proteomes" id="UP000250186"/>
    </source>
</evidence>
<dbReference type="RefSeq" id="WP_085686393.1">
    <property type="nucleotide sequence ID" value="NZ_CP065534.1"/>
</dbReference>
<evidence type="ECO:0000313" key="2">
    <source>
        <dbReference type="EMBL" id="RAT35663.1"/>
    </source>
</evidence>
<organism evidence="2 3">
    <name type="scientific">Lonsdalea populi</name>
    <dbReference type="NCBI Taxonomy" id="1172565"/>
    <lineage>
        <taxon>Bacteria</taxon>
        <taxon>Pseudomonadati</taxon>
        <taxon>Pseudomonadota</taxon>
        <taxon>Gammaproteobacteria</taxon>
        <taxon>Enterobacterales</taxon>
        <taxon>Pectobacteriaceae</taxon>
        <taxon>Lonsdalea</taxon>
    </lineage>
</organism>
<keyword evidence="1" id="KW-0732">Signal</keyword>
<name>A0ABX9EQZ2_9GAMM</name>
<protein>
    <recommendedName>
        <fullName evidence="4">DUF2511 domain-containing protein</fullName>
    </recommendedName>
</protein>
<dbReference type="GeneID" id="61122182"/>
<dbReference type="EMBL" id="LUSW01000010">
    <property type="protein sequence ID" value="RAT35663.1"/>
    <property type="molecule type" value="Genomic_DNA"/>
</dbReference>
<dbReference type="Pfam" id="PF10709">
    <property type="entry name" value="DUF2511"/>
    <property type="match status" value="1"/>
</dbReference>
<evidence type="ECO:0000256" key="1">
    <source>
        <dbReference type="SAM" id="SignalP"/>
    </source>
</evidence>
<keyword evidence="3" id="KW-1185">Reference proteome</keyword>
<sequence>MKNLIWLLLTAAFCASAHAAAGIANISKLQYGDNWAFTREEVQLICRPGNALYVINPGTLMQYPLNDVARTQVRQGKVNAQSLDIILLDDPRQPGQKKSLQPFVSRAQQLCK</sequence>